<dbReference type="GO" id="GO:0015833">
    <property type="term" value="P:peptide transport"/>
    <property type="evidence" value="ECO:0007669"/>
    <property type="project" value="TreeGrafter"/>
</dbReference>
<dbReference type="GO" id="GO:0043190">
    <property type="term" value="C:ATP-binding cassette (ABC) transporter complex"/>
    <property type="evidence" value="ECO:0007669"/>
    <property type="project" value="InterPro"/>
</dbReference>
<dbReference type="CDD" id="cd08489">
    <property type="entry name" value="PBP2_NikA"/>
    <property type="match status" value="1"/>
</dbReference>
<dbReference type="SUPFAM" id="SSF53850">
    <property type="entry name" value="Periplasmic binding protein-like II"/>
    <property type="match status" value="1"/>
</dbReference>
<dbReference type="NCBIfam" id="TIGR02294">
    <property type="entry name" value="nickel_nikA"/>
    <property type="match status" value="1"/>
</dbReference>
<name>A0A377Q1L6_9HELI</name>
<dbReference type="PIRSF" id="PIRSF002741">
    <property type="entry name" value="MppA"/>
    <property type="match status" value="1"/>
</dbReference>
<dbReference type="Gene3D" id="3.10.105.10">
    <property type="entry name" value="Dipeptide-binding Protein, Domain 3"/>
    <property type="match status" value="1"/>
</dbReference>
<dbReference type="GO" id="GO:0016151">
    <property type="term" value="F:nickel cation binding"/>
    <property type="evidence" value="ECO:0007669"/>
    <property type="project" value="InterPro"/>
</dbReference>
<sequence>MIKKTLLIFTQHIFIFLFLLFLPFVAFGREITTAWALNAGNINPHLYSPNQMYAQIMLYQPLIRFDGQKFVGEVAESWEISKDNKTYTFFIKENLLFSDGSPLDAYAIEANFKAILENKMRHSWLGITQKIISAKALDSKTFELKLKSPYIATLNELSLPRPFRFIAPSAMLNGSTKNGIKAPIGSGAWILKESRLGAYDIFVPNPYYHGNKPQISKLTIKILPDANSRILAFESGALDILVGKDSISRENFLRLSKNAKYQTIQSQPQGTFHIIINASKDRKTADIHLRKAILATIDKQSILEKILLKIDKPANSLFNPSLEFCNTTMQNATFNPQKAKENLTQSTYNQESLQFVYVANNPIQKAIAEAIQNNLAKSGIKIELIASEPISFFQKQKNGDFDLIFNETWGNPFDPHSFIASMLIPSHADFAAQKDLNSRQKIESTIHKILNQTDEKILKHDYQTLLNLLDESAIYLPLSHNVVLGIYNKNKIKSYQIGAMETEFLFEAMEVK</sequence>
<reference evidence="2 3" key="1">
    <citation type="submission" date="2018-06" db="EMBL/GenBank/DDBJ databases">
        <authorList>
            <consortium name="Pathogen Informatics"/>
            <person name="Doyle S."/>
        </authorList>
    </citation>
    <scope>NUCLEOTIDE SEQUENCE [LARGE SCALE GENOMIC DNA]</scope>
    <source>
        <strain evidence="2 3">NCTC13156</strain>
    </source>
</reference>
<dbReference type="PANTHER" id="PTHR30290">
    <property type="entry name" value="PERIPLASMIC BINDING COMPONENT OF ABC TRANSPORTER"/>
    <property type="match status" value="1"/>
</dbReference>
<dbReference type="Proteomes" id="UP000255269">
    <property type="component" value="Unassembled WGS sequence"/>
</dbReference>
<dbReference type="EMBL" id="UGJF01000001">
    <property type="protein sequence ID" value="STQ88647.1"/>
    <property type="molecule type" value="Genomic_DNA"/>
</dbReference>
<dbReference type="GO" id="GO:0015675">
    <property type="term" value="P:nickel cation transport"/>
    <property type="evidence" value="ECO:0007669"/>
    <property type="project" value="InterPro"/>
</dbReference>
<dbReference type="GO" id="GO:0030288">
    <property type="term" value="C:outer membrane-bounded periplasmic space"/>
    <property type="evidence" value="ECO:0007669"/>
    <property type="project" value="UniProtKB-ARBA"/>
</dbReference>
<evidence type="ECO:0000313" key="3">
    <source>
        <dbReference type="Proteomes" id="UP000255269"/>
    </source>
</evidence>
<dbReference type="InterPro" id="IPR000914">
    <property type="entry name" value="SBP_5_dom"/>
</dbReference>
<gene>
    <name evidence="2" type="primary">nikA</name>
    <name evidence="2" type="ORF">NCTC13156_01500</name>
</gene>
<proteinExistence type="predicted"/>
<accession>A0A377Q1L6</accession>
<dbReference type="Gene3D" id="3.40.190.10">
    <property type="entry name" value="Periplasmic binding protein-like II"/>
    <property type="match status" value="1"/>
</dbReference>
<dbReference type="Pfam" id="PF00496">
    <property type="entry name" value="SBP_bac_5"/>
    <property type="match status" value="1"/>
</dbReference>
<feature type="domain" description="Solute-binding protein family 5" evidence="1">
    <location>
        <begin position="69"/>
        <end position="427"/>
    </location>
</feature>
<dbReference type="InterPro" id="IPR011980">
    <property type="entry name" value="CntA-like"/>
</dbReference>
<evidence type="ECO:0000313" key="2">
    <source>
        <dbReference type="EMBL" id="STQ88647.1"/>
    </source>
</evidence>
<dbReference type="InterPro" id="IPR039424">
    <property type="entry name" value="SBP_5"/>
</dbReference>
<organism evidence="2 3">
    <name type="scientific">Helicobacter pullorum</name>
    <dbReference type="NCBI Taxonomy" id="35818"/>
    <lineage>
        <taxon>Bacteria</taxon>
        <taxon>Pseudomonadati</taxon>
        <taxon>Campylobacterota</taxon>
        <taxon>Epsilonproteobacteria</taxon>
        <taxon>Campylobacterales</taxon>
        <taxon>Helicobacteraceae</taxon>
        <taxon>Helicobacter</taxon>
    </lineage>
</organism>
<protein>
    <submittedName>
        <fullName evidence="2">Nickel transport system periplasmic component</fullName>
    </submittedName>
</protein>
<dbReference type="GO" id="GO:0020037">
    <property type="term" value="F:heme binding"/>
    <property type="evidence" value="ECO:0007669"/>
    <property type="project" value="InterPro"/>
</dbReference>
<dbReference type="InterPro" id="IPR030678">
    <property type="entry name" value="Peptide/Ni-bd"/>
</dbReference>
<dbReference type="AlphaFoldDB" id="A0A377Q1L6"/>
<evidence type="ECO:0000259" key="1">
    <source>
        <dbReference type="Pfam" id="PF00496"/>
    </source>
</evidence>
<dbReference type="RefSeq" id="WP_181809985.1">
    <property type="nucleotide sequence ID" value="NZ_UGJF01000001.1"/>
</dbReference>
<dbReference type="GO" id="GO:1904680">
    <property type="term" value="F:peptide transmembrane transporter activity"/>
    <property type="evidence" value="ECO:0007669"/>
    <property type="project" value="TreeGrafter"/>
</dbReference>
<dbReference type="PANTHER" id="PTHR30290:SF37">
    <property type="entry name" value="NICKEL-BINDING PERIPLASMIC PROTEIN"/>
    <property type="match status" value="1"/>
</dbReference>